<feature type="compositionally biased region" description="Low complexity" evidence="2">
    <location>
        <begin position="698"/>
        <end position="717"/>
    </location>
</feature>
<dbReference type="Proteomes" id="UP000007110">
    <property type="component" value="Unassembled WGS sequence"/>
</dbReference>
<keyword evidence="5" id="KW-1185">Reference proteome</keyword>
<feature type="compositionally biased region" description="Basic and acidic residues" evidence="2">
    <location>
        <begin position="1082"/>
        <end position="1092"/>
    </location>
</feature>
<dbReference type="InterPro" id="IPR052593">
    <property type="entry name" value="MT-associated_AKAP9-binding"/>
</dbReference>
<dbReference type="GO" id="GO:0005813">
    <property type="term" value="C:centrosome"/>
    <property type="evidence" value="ECO:0000318"/>
    <property type="project" value="GO_Central"/>
</dbReference>
<dbReference type="RefSeq" id="XP_030853680.1">
    <property type="nucleotide sequence ID" value="XM_030997820.1"/>
</dbReference>
<feature type="region of interest" description="Disordered" evidence="2">
    <location>
        <begin position="1073"/>
        <end position="1107"/>
    </location>
</feature>
<feature type="region of interest" description="Disordered" evidence="2">
    <location>
        <begin position="1490"/>
        <end position="1530"/>
    </location>
</feature>
<name>A0A7M7T4P4_STRPU</name>
<feature type="region of interest" description="Disordered" evidence="2">
    <location>
        <begin position="305"/>
        <end position="327"/>
    </location>
</feature>
<feature type="region of interest" description="Disordered" evidence="2">
    <location>
        <begin position="1661"/>
        <end position="1690"/>
    </location>
</feature>
<dbReference type="InParanoid" id="A0A7M7T4P4"/>
<feature type="region of interest" description="Disordered" evidence="2">
    <location>
        <begin position="1196"/>
        <end position="1220"/>
    </location>
</feature>
<evidence type="ECO:0000313" key="5">
    <source>
        <dbReference type="Proteomes" id="UP000007110"/>
    </source>
</evidence>
<feature type="compositionally biased region" description="Low complexity" evidence="2">
    <location>
        <begin position="1739"/>
        <end position="1764"/>
    </location>
</feature>
<dbReference type="OrthoDB" id="10255000at2759"/>
<dbReference type="GeneID" id="586433"/>
<dbReference type="OMA" id="HRIWANS"/>
<feature type="coiled-coil region" evidence="1">
    <location>
        <begin position="1701"/>
        <end position="1735"/>
    </location>
</feature>
<dbReference type="PANTHER" id="PTHR46501:SF10">
    <property type="entry name" value="CENTROSOMIN"/>
    <property type="match status" value="1"/>
</dbReference>
<dbReference type="GO" id="GO:1903358">
    <property type="term" value="P:regulation of Golgi organization"/>
    <property type="evidence" value="ECO:0000318"/>
    <property type="project" value="GO_Central"/>
</dbReference>
<feature type="compositionally biased region" description="Polar residues" evidence="2">
    <location>
        <begin position="592"/>
        <end position="608"/>
    </location>
</feature>
<feature type="region of interest" description="Disordered" evidence="2">
    <location>
        <begin position="1832"/>
        <end position="1852"/>
    </location>
</feature>
<feature type="compositionally biased region" description="Low complexity" evidence="2">
    <location>
        <begin position="1771"/>
        <end position="1781"/>
    </location>
</feature>
<feature type="region of interest" description="Disordered" evidence="2">
    <location>
        <begin position="462"/>
        <end position="482"/>
    </location>
</feature>
<feature type="region of interest" description="Disordered" evidence="2">
    <location>
        <begin position="1550"/>
        <end position="1575"/>
    </location>
</feature>
<dbReference type="KEGG" id="spu:586433"/>
<feature type="compositionally biased region" description="Basic and acidic residues" evidence="2">
    <location>
        <begin position="471"/>
        <end position="482"/>
    </location>
</feature>
<feature type="region of interest" description="Disordered" evidence="2">
    <location>
        <begin position="696"/>
        <end position="717"/>
    </location>
</feature>
<dbReference type="PANTHER" id="PTHR46501">
    <property type="entry name" value="MYOMEGALIN"/>
    <property type="match status" value="1"/>
</dbReference>
<feature type="compositionally biased region" description="Basic and acidic residues" evidence="2">
    <location>
        <begin position="305"/>
        <end position="321"/>
    </location>
</feature>
<evidence type="ECO:0000259" key="3">
    <source>
        <dbReference type="Pfam" id="PF23246"/>
    </source>
</evidence>
<proteinExistence type="predicted"/>
<accession>A0A7M7T4P4</accession>
<evidence type="ECO:0000313" key="4">
    <source>
        <dbReference type="EnsemblMetazoa" id="XP_030853680"/>
    </source>
</evidence>
<dbReference type="Pfam" id="PF23246">
    <property type="entry name" value="CC_CDK5RAP2"/>
    <property type="match status" value="1"/>
</dbReference>
<dbReference type="GO" id="GO:0007098">
    <property type="term" value="P:centrosome cycle"/>
    <property type="evidence" value="ECO:0000318"/>
    <property type="project" value="GO_Central"/>
</dbReference>
<sequence>MVRAKDKEIQQLCDQIEDMEEALTKANERVNKAERKKHEGIEQQNTSLSELEDKMSDMRSQLHTKDLENERLQRSMARKQHELERLRDEVREAEDQTDGMTRQKDDTMKLLKDQLQDAKAKSKENADAIKQHYQNLLDDSQHQLDMKEKAIQRLTKGLQEKDRLVKEYMELAKNASLPDAQQASTESILQDLRDKLADRDKALQEANDEKIKAVDAKEAELRALKQSLRDHQRDLERANGDMMEDANRLGELEAKMKDLDNKNKQLSDSVKALNKANHDAEDNHHRSLGEKDAIISRLQAAIAGKERELEEERGAQQKNQDRNGAAQNVAIQQLTERLRDKDKQLEEIVRERAQVAAANEKATQDLLQTIRDKDTQIKDLNDKYNRALVAKSNALRDLQRQVNEKEYELQNAEETLARADHEQGTLLGKMRNALGEKDKTIEKLLESGREKDRLFLEMQQSAVRASPSPSHHAEMSRLKDDNDRLNREIDKLKDLLARLRSQKPDEEYVASLREDLDNKNKLLAKAKESLESLQDGQEADRQAKQNAAKLRRKIVDLEDDLQAKQDRIDELNNAGRIKDGLIKELKMENGRLGNSDQSPRGSDTSEQLQQLMQEQIRELSRLTNALHANLPLNVNITHQSETGSSRDTSHDDRDKNSLRDVLGAELAAMQTLRRQIEEGMGRRNDNHLHVVIDRQGAVQSSTTSGVGSGVGSDSNDVSPTITTASEAQRRSFGVGHDPESMQPPPLFSRDTNLYIPVPQPGLSLDELSYPTAATKDELQREVMELRSQLKESKRRQQTLEKQLEREELESLRSIPGHDQTDPTAATREELQREVADLRSNLKDAKRRYQSLEKRIEREELESLRSVPGQETDGDPQVISGLQKDLAGLRKKLRESERQNTTLKQQLDAALLNQASSDSSGDHVVPILKQQLDQAKALLEEKNHKLQAAEQQNAALRHHLGIGPESPPESGRDLVDNLKLENEHLASQLQEAVKRVQGRQHDSQNKYGQTSMGASADSVQVALLQKKLDKAQNLIELLKRHIHLNGSGAEGQEREFNPELIVDMAKEIERLRKELDSTQDQEQVTRDKADRTSRIPVRKASSSNKAVMPPSLNKQLEKAQLEMNATKRRFKALTLKLHATEGTVHQQAERIKRYRRQLHNVGLPVPGTPKRVSSDSNLLNTSTYAQANRRLSAVSLSHIPSSDDDRDSTSSASLTPSERSVGPADVTFAGFGLTNDTDELKEQVTVLKKQLKRCRHVIRKLQVRIQNGGLSRPTSPSRDPSNPNPWFELVANRAAFERLQQDLENVTSQLEKVMDANGSLQERNQELLSELVELQTQKQNSFSEEVIRSQEMEIGRLHEQLAELRSLMAVLTNMLTEALGILKGLEKDNKTAMEGADSERVTVIEERLRDGTEVVDTIKRLIGDESQFGRRQSEDDVRELFSDRLRVKDEQMQQLRDEIRGQQKLNRELQEILHNNQLKADSMKDELKRLKSEQGRDTKMLEDLESQKKQIQDMQDILRRQEQRAEASRKDVEREYEKEIIILHDRLEEARTMNDKHREKRKKTTSSGSEHSDGQGSIYLYETNIKLTTDNSALQRRLAEQEDKTLRVKAELDRANKEIKRLLSEKRRYSDQNQRLHDQVTDNEQLANSLRFELSIYEQLHQKDGSTRSPGSQGRGADNGHSSSRPSPSRLHVIDRTTGVDLSELLQELRHLRIQLERSIDTNNALRIRLEEALREKTLSSPNAATAAGAGKASSSSSPRATIISEEVRIHTTSNWNSSSSSTRRRSSDDRTKSGSARKLFTDGKNQKHPEGNGHLDEDFSVDGIEHLFSNRDSRVKKSSSVHSDLSEGGSKKESYAVSMATTYEAVRSGVKEAAVVGGTIEKLLREKLSRLAQAVEESSPHSRGDLAEVESGDHTLLTTLSRDVKRLVKLLDTSRRHLVNFWMTDRLVQQHSQSDEVKELRKRLGAQDRLMKEARDRLAATNREKETMEDAIIRQLCKTHNVIKKAKGNLQASEA</sequence>
<feature type="region of interest" description="Disordered" evidence="2">
    <location>
        <begin position="789"/>
        <end position="826"/>
    </location>
</feature>
<feature type="compositionally biased region" description="Basic and acidic residues" evidence="2">
    <location>
        <begin position="797"/>
        <end position="810"/>
    </location>
</feature>
<keyword evidence="1" id="KW-0175">Coiled coil</keyword>
<feature type="compositionally biased region" description="Basic and acidic residues" evidence="2">
    <location>
        <begin position="1799"/>
        <end position="1819"/>
    </location>
</feature>
<dbReference type="InterPro" id="IPR056273">
    <property type="entry name" value="CDK5RAP2_MYOME_CC"/>
</dbReference>
<feature type="compositionally biased region" description="Polar residues" evidence="2">
    <location>
        <begin position="633"/>
        <end position="646"/>
    </location>
</feature>
<feature type="region of interest" description="Disordered" evidence="2">
    <location>
        <begin position="633"/>
        <end position="655"/>
    </location>
</feature>
<feature type="compositionally biased region" description="Basic and acidic residues" evidence="2">
    <location>
        <begin position="29"/>
        <end position="41"/>
    </location>
</feature>
<feature type="coiled-coil region" evidence="1">
    <location>
        <begin position="1957"/>
        <end position="1991"/>
    </location>
</feature>
<reference evidence="5" key="1">
    <citation type="submission" date="2015-02" db="EMBL/GenBank/DDBJ databases">
        <title>Genome sequencing for Strongylocentrotus purpuratus.</title>
        <authorList>
            <person name="Murali S."/>
            <person name="Liu Y."/>
            <person name="Vee V."/>
            <person name="English A."/>
            <person name="Wang M."/>
            <person name="Skinner E."/>
            <person name="Han Y."/>
            <person name="Muzny D.M."/>
            <person name="Worley K.C."/>
            <person name="Gibbs R.A."/>
        </authorList>
    </citation>
    <scope>NUCLEOTIDE SEQUENCE</scope>
</reference>
<feature type="region of interest" description="Disordered" evidence="2">
    <location>
        <begin position="1737"/>
        <end position="1819"/>
    </location>
</feature>
<dbReference type="GO" id="GO:0005794">
    <property type="term" value="C:Golgi apparatus"/>
    <property type="evidence" value="ECO:0000318"/>
    <property type="project" value="GO_Central"/>
</dbReference>
<evidence type="ECO:0000256" key="2">
    <source>
        <dbReference type="SAM" id="MobiDB-lite"/>
    </source>
</evidence>
<reference evidence="4" key="2">
    <citation type="submission" date="2021-01" db="UniProtKB">
        <authorList>
            <consortium name="EnsemblMetazoa"/>
        </authorList>
    </citation>
    <scope>IDENTIFICATION</scope>
</reference>
<feature type="domain" description="CDK5 regulatory subunit-associated protein 2/Myomegalin coiled coil" evidence="3">
    <location>
        <begin position="594"/>
        <end position="687"/>
    </location>
</feature>
<evidence type="ECO:0000256" key="1">
    <source>
        <dbReference type="SAM" id="Coils"/>
    </source>
</evidence>
<feature type="coiled-coil region" evidence="1">
    <location>
        <begin position="1583"/>
        <end position="1638"/>
    </location>
</feature>
<feature type="coiled-coil region" evidence="1">
    <location>
        <begin position="1295"/>
        <end position="1366"/>
    </location>
</feature>
<organism evidence="4 5">
    <name type="scientific">Strongylocentrotus purpuratus</name>
    <name type="common">Purple sea urchin</name>
    <dbReference type="NCBI Taxonomy" id="7668"/>
    <lineage>
        <taxon>Eukaryota</taxon>
        <taxon>Metazoa</taxon>
        <taxon>Echinodermata</taxon>
        <taxon>Eleutherozoa</taxon>
        <taxon>Echinozoa</taxon>
        <taxon>Echinoidea</taxon>
        <taxon>Euechinoidea</taxon>
        <taxon>Echinacea</taxon>
        <taxon>Camarodonta</taxon>
        <taxon>Echinidea</taxon>
        <taxon>Strongylocentrotidae</taxon>
        <taxon>Strongylocentrotus</taxon>
    </lineage>
</organism>
<dbReference type="GO" id="GO:0060090">
    <property type="term" value="F:molecular adaptor activity"/>
    <property type="evidence" value="ECO:0000318"/>
    <property type="project" value="GO_Central"/>
</dbReference>
<protein>
    <recommendedName>
        <fullName evidence="3">CDK5 regulatory subunit-associated protein 2/Myomegalin coiled coil domain-containing protein</fullName>
    </recommendedName>
</protein>
<feature type="region of interest" description="Disordered" evidence="2">
    <location>
        <begin position="29"/>
        <end position="59"/>
    </location>
</feature>
<dbReference type="EnsemblMetazoa" id="XM_030997820">
    <property type="protein sequence ID" value="XP_030853680"/>
    <property type="gene ID" value="LOC586433"/>
</dbReference>
<feature type="region of interest" description="Disordered" evidence="2">
    <location>
        <begin position="589"/>
        <end position="608"/>
    </location>
</feature>